<evidence type="ECO:0000313" key="2">
    <source>
        <dbReference type="Proteomes" id="UP000526501"/>
    </source>
</evidence>
<dbReference type="AlphaFoldDB" id="A0A7X1B7L6"/>
<proteinExistence type="predicted"/>
<gene>
    <name evidence="1" type="ORF">H5P27_13875</name>
</gene>
<accession>A0A7X1B7L6</accession>
<protein>
    <submittedName>
        <fullName evidence="1">Uncharacterized protein</fullName>
    </submittedName>
</protein>
<organism evidence="1 2">
    <name type="scientific">Pelagicoccus albus</name>
    <dbReference type="NCBI Taxonomy" id="415222"/>
    <lineage>
        <taxon>Bacteria</taxon>
        <taxon>Pseudomonadati</taxon>
        <taxon>Verrucomicrobiota</taxon>
        <taxon>Opitutia</taxon>
        <taxon>Puniceicoccales</taxon>
        <taxon>Pelagicoccaceae</taxon>
        <taxon>Pelagicoccus</taxon>
    </lineage>
</organism>
<keyword evidence="2" id="KW-1185">Reference proteome</keyword>
<name>A0A7X1B7L6_9BACT</name>
<dbReference type="EMBL" id="JACHVC010000012">
    <property type="protein sequence ID" value="MBC2607137.1"/>
    <property type="molecule type" value="Genomic_DNA"/>
</dbReference>
<dbReference type="RefSeq" id="WP_185660994.1">
    <property type="nucleotide sequence ID" value="NZ_CAWPOO010000012.1"/>
</dbReference>
<dbReference type="Proteomes" id="UP000526501">
    <property type="component" value="Unassembled WGS sequence"/>
</dbReference>
<reference evidence="1 2" key="1">
    <citation type="submission" date="2020-07" db="EMBL/GenBank/DDBJ databases">
        <authorList>
            <person name="Feng X."/>
        </authorList>
    </citation>
    <scope>NUCLEOTIDE SEQUENCE [LARGE SCALE GENOMIC DNA]</scope>
    <source>
        <strain evidence="1 2">JCM23202</strain>
    </source>
</reference>
<sequence length="135" mass="15391">MITETKSRNSKSCMEWKFNKIAVDEWAKTELATLKTAADMKARTDFILAKLETESWLPKNLSTSIREKCQMIAALFKAGQLTPVNSRDIVEELAAITYPFDELVLRSSTLCQIRTLDLELNDFTYRSGYRELAAS</sequence>
<evidence type="ECO:0000313" key="1">
    <source>
        <dbReference type="EMBL" id="MBC2607137.1"/>
    </source>
</evidence>
<comment type="caution">
    <text evidence="1">The sequence shown here is derived from an EMBL/GenBank/DDBJ whole genome shotgun (WGS) entry which is preliminary data.</text>
</comment>